<comment type="caution">
    <text evidence="1">The sequence shown here is derived from an EMBL/GenBank/DDBJ whole genome shotgun (WGS) entry which is preliminary data.</text>
</comment>
<organism evidence="1">
    <name type="scientific">marine sediment metagenome</name>
    <dbReference type="NCBI Taxonomy" id="412755"/>
    <lineage>
        <taxon>unclassified sequences</taxon>
        <taxon>metagenomes</taxon>
        <taxon>ecological metagenomes</taxon>
    </lineage>
</organism>
<reference evidence="1" key="1">
    <citation type="journal article" date="2015" name="Nature">
        <title>Complex archaea that bridge the gap between prokaryotes and eukaryotes.</title>
        <authorList>
            <person name="Spang A."/>
            <person name="Saw J.H."/>
            <person name="Jorgensen S.L."/>
            <person name="Zaremba-Niedzwiedzka K."/>
            <person name="Martijn J."/>
            <person name="Lind A.E."/>
            <person name="van Eijk R."/>
            <person name="Schleper C."/>
            <person name="Guy L."/>
            <person name="Ettema T.J."/>
        </authorList>
    </citation>
    <scope>NUCLEOTIDE SEQUENCE</scope>
</reference>
<sequence>MKITKTFYNDAQMTDTNALANALLAKPAELSPVMTHLGGREDKRFPLTMLSEGVGNTESITELEYEYRVKLRDRKTRPVAVTNSGSSLGLGGNLFTLSYPDKWFIKDYILVSQSGAQVRIQDEPVPDGSNYSYTVRLVDPDPSEYLPSADATVGALWGQLFAPVGTDFSRGNASNWQSPEKIRHKLTTIRKSYQFSGNAADYVVVFDLPLKDGRTTKMWMDFEEWQYFLQWKEEMETLYWYGEQSYNEVGNTQLRDENGQPVIIGPGLFEQVINKESYSELTATKLKNTIGDLFYGMTDAQNKQVTLYTGTGGAREFDEAMKGELTGYRQFNDGKFVSGSGR</sequence>
<dbReference type="EMBL" id="LAZR01020328">
    <property type="protein sequence ID" value="KKL89284.1"/>
    <property type="molecule type" value="Genomic_DNA"/>
</dbReference>
<name>A0A0F9FS04_9ZZZZ</name>
<dbReference type="AlphaFoldDB" id="A0A0F9FS04"/>
<protein>
    <submittedName>
        <fullName evidence="1">Uncharacterized protein</fullName>
    </submittedName>
</protein>
<dbReference type="InterPro" id="IPR056401">
    <property type="entry name" value="Crass_capsid"/>
</dbReference>
<feature type="non-terminal residue" evidence="1">
    <location>
        <position position="342"/>
    </location>
</feature>
<gene>
    <name evidence="1" type="ORF">LCGC14_1916230</name>
</gene>
<proteinExistence type="predicted"/>
<accession>A0A0F9FS04</accession>
<evidence type="ECO:0000313" key="1">
    <source>
        <dbReference type="EMBL" id="KKL89284.1"/>
    </source>
</evidence>
<dbReference type="Pfam" id="PF23898">
    <property type="entry name" value="Crass_capsid"/>
    <property type="match status" value="1"/>
</dbReference>